<dbReference type="EMBL" id="CP022530">
    <property type="protein sequence ID" value="ASP38964.1"/>
    <property type="molecule type" value="Genomic_DNA"/>
</dbReference>
<dbReference type="PANTHER" id="PTHR43872">
    <property type="entry name" value="MONOOXYGENASE, PUTATIVE (AFU_ORTHOLOGUE AFUA_8G02570)-RELATED"/>
    <property type="match status" value="1"/>
</dbReference>
<dbReference type="Pfam" id="PF13738">
    <property type="entry name" value="Pyr_redox_3"/>
    <property type="match status" value="1"/>
</dbReference>
<evidence type="ECO:0000256" key="2">
    <source>
        <dbReference type="ARBA" id="ARBA00010139"/>
    </source>
</evidence>
<sequence length="495" mass="56364">MAADYFDVIIIGAGLSGIGAACHLQRECPEKTFTILEGRTAIGGTWDLFRYPGIRSDSDMFTLGYAFKPWLNKKGIADGDDIRHYIEEAAAEHNIQPHIRFQQRVKSAHFCSQRACWTLEVEQHSGDIQQYRCQFLLGCTGYYDYQQGFTPEFKGRESFNGDIIHPQQWPENYRYDNKKVVVIGSGATAVTLVPAMADKAEHVTMLQRSPSYVITVPQQDPTVTLTRKLLPKLWAYRLIRGRNISITLAIYRFCKRFPSAARKFLQWTVKKQLPNDANMEHFTPKYAPWDERLCAVPDGDLFKAIDSKQASVVTGHIDRFNERGIVLTSGQQLDADVIITATGLNIQMLGGMEVFVDGNAFEPNSSMSYRGVMFENLPNMAMVFGYTNASWTLKADLISRYVCRLLRHMDHKGVRQVVPQVASGDIQRSPFIDMQSGYIARVKDQLPKQGSRRPWKLYQNYFLDMLLLKFANMDDPSLHYSSPRTKDELEPSQAH</sequence>
<protein>
    <submittedName>
        <fullName evidence="8">FAD-containing monooxygenase EthA</fullName>
    </submittedName>
</protein>
<dbReference type="SUPFAM" id="SSF51905">
    <property type="entry name" value="FAD/NAD(P)-binding domain"/>
    <property type="match status" value="2"/>
</dbReference>
<dbReference type="OrthoDB" id="312624at2"/>
<accession>A0A222FKC4</accession>
<evidence type="ECO:0000256" key="6">
    <source>
        <dbReference type="ARBA" id="ARBA00023002"/>
    </source>
</evidence>
<keyword evidence="9" id="KW-1185">Reference proteome</keyword>
<dbReference type="PANTHER" id="PTHR43872:SF1">
    <property type="entry name" value="MONOOXYGENASE, PUTATIVE (AFU_ORTHOLOGUE AFUA_8G02570)-RELATED"/>
    <property type="match status" value="1"/>
</dbReference>
<keyword evidence="4" id="KW-0274">FAD</keyword>
<dbReference type="KEGG" id="bsan:CHH28_09850"/>
<dbReference type="RefSeq" id="WP_094060150.1">
    <property type="nucleotide sequence ID" value="NZ_CP022530.1"/>
</dbReference>
<dbReference type="Gene3D" id="3.50.50.60">
    <property type="entry name" value="FAD/NAD(P)-binding domain"/>
    <property type="match status" value="3"/>
</dbReference>
<keyword evidence="3" id="KW-0285">Flavoprotein</keyword>
<dbReference type="GO" id="GO:0004497">
    <property type="term" value="F:monooxygenase activity"/>
    <property type="evidence" value="ECO:0007669"/>
    <property type="project" value="UniProtKB-KW"/>
</dbReference>
<dbReference type="AlphaFoldDB" id="A0A222FKC4"/>
<reference evidence="8 9" key="1">
    <citation type="submission" date="2017-07" db="EMBL/GenBank/DDBJ databases">
        <title>Annotated genome sequence of Bacterioplanes sanyensis isolated from Red Sea.</title>
        <authorList>
            <person name="Rehman Z.U."/>
        </authorList>
    </citation>
    <scope>NUCLEOTIDE SEQUENCE [LARGE SCALE GENOMIC DNA]</scope>
    <source>
        <strain evidence="8 9">NV9</strain>
    </source>
</reference>
<evidence type="ECO:0000313" key="9">
    <source>
        <dbReference type="Proteomes" id="UP000202440"/>
    </source>
</evidence>
<proteinExistence type="inferred from homology"/>
<organism evidence="8 9">
    <name type="scientific">Bacterioplanes sanyensis</name>
    <dbReference type="NCBI Taxonomy" id="1249553"/>
    <lineage>
        <taxon>Bacteria</taxon>
        <taxon>Pseudomonadati</taxon>
        <taxon>Pseudomonadota</taxon>
        <taxon>Gammaproteobacteria</taxon>
        <taxon>Oceanospirillales</taxon>
        <taxon>Oceanospirillaceae</taxon>
        <taxon>Bacterioplanes</taxon>
    </lineage>
</organism>
<dbReference type="PRINTS" id="PR00469">
    <property type="entry name" value="PNDRDTASEII"/>
</dbReference>
<evidence type="ECO:0000256" key="7">
    <source>
        <dbReference type="ARBA" id="ARBA00023033"/>
    </source>
</evidence>
<evidence type="ECO:0000256" key="4">
    <source>
        <dbReference type="ARBA" id="ARBA00022827"/>
    </source>
</evidence>
<dbReference type="FunFam" id="3.50.50.60:FF:000228">
    <property type="entry name" value="FAD-containing monooxygenase EthA"/>
    <property type="match status" value="1"/>
</dbReference>
<keyword evidence="7 8" id="KW-0503">Monooxygenase</keyword>
<dbReference type="InterPro" id="IPR051820">
    <property type="entry name" value="FAD-binding_MO"/>
</dbReference>
<comment type="similarity">
    <text evidence="2">Belongs to the FAD-binding monooxygenase family.</text>
</comment>
<keyword evidence="5" id="KW-0521">NADP</keyword>
<name>A0A222FKC4_9GAMM</name>
<keyword evidence="6" id="KW-0560">Oxidoreductase</keyword>
<evidence type="ECO:0000313" key="8">
    <source>
        <dbReference type="EMBL" id="ASP38964.1"/>
    </source>
</evidence>
<dbReference type="InterPro" id="IPR036188">
    <property type="entry name" value="FAD/NAD-bd_sf"/>
</dbReference>
<evidence type="ECO:0000256" key="5">
    <source>
        <dbReference type="ARBA" id="ARBA00022857"/>
    </source>
</evidence>
<gene>
    <name evidence="8" type="ORF">CHH28_09850</name>
</gene>
<comment type="cofactor">
    <cofactor evidence="1">
        <name>FAD</name>
        <dbReference type="ChEBI" id="CHEBI:57692"/>
    </cofactor>
</comment>
<dbReference type="Proteomes" id="UP000202440">
    <property type="component" value="Chromosome"/>
</dbReference>
<evidence type="ECO:0000256" key="3">
    <source>
        <dbReference type="ARBA" id="ARBA00022630"/>
    </source>
</evidence>
<evidence type="ECO:0000256" key="1">
    <source>
        <dbReference type="ARBA" id="ARBA00001974"/>
    </source>
</evidence>